<organism evidence="3 4">
    <name type="scientific">Cuscuta epithymum</name>
    <dbReference type="NCBI Taxonomy" id="186058"/>
    <lineage>
        <taxon>Eukaryota</taxon>
        <taxon>Viridiplantae</taxon>
        <taxon>Streptophyta</taxon>
        <taxon>Embryophyta</taxon>
        <taxon>Tracheophyta</taxon>
        <taxon>Spermatophyta</taxon>
        <taxon>Magnoliopsida</taxon>
        <taxon>eudicotyledons</taxon>
        <taxon>Gunneridae</taxon>
        <taxon>Pentapetalae</taxon>
        <taxon>asterids</taxon>
        <taxon>lamiids</taxon>
        <taxon>Solanales</taxon>
        <taxon>Convolvulaceae</taxon>
        <taxon>Cuscuteae</taxon>
        <taxon>Cuscuta</taxon>
        <taxon>Cuscuta subgen. Cuscuta</taxon>
    </lineage>
</organism>
<dbReference type="AlphaFoldDB" id="A0AAV0GAU5"/>
<evidence type="ECO:0000256" key="1">
    <source>
        <dbReference type="SAM" id="MobiDB-lite"/>
    </source>
</evidence>
<evidence type="ECO:0000313" key="4">
    <source>
        <dbReference type="Proteomes" id="UP001152523"/>
    </source>
</evidence>
<reference evidence="3" key="1">
    <citation type="submission" date="2022-07" db="EMBL/GenBank/DDBJ databases">
        <authorList>
            <person name="Macas J."/>
            <person name="Novak P."/>
            <person name="Neumann P."/>
        </authorList>
    </citation>
    <scope>NUCLEOTIDE SEQUENCE</scope>
</reference>
<evidence type="ECO:0000313" key="3">
    <source>
        <dbReference type="EMBL" id="CAH9144915.1"/>
    </source>
</evidence>
<keyword evidence="2" id="KW-0812">Transmembrane</keyword>
<feature type="region of interest" description="Disordered" evidence="1">
    <location>
        <begin position="124"/>
        <end position="152"/>
    </location>
</feature>
<keyword evidence="2" id="KW-0472">Membrane</keyword>
<name>A0AAV0GAU5_9ASTE</name>
<sequence length="152" mass="17171">MCVMLLIIQKVLVYTLGYTLGYTIYKPSFFTAFFTPLLTQLSHPHSSRTFLSLPHPSLFVLFFPPFSLFFYFFFPDIMDDFLAYLMVDGEVTGNDGGLEDTPYLRRMTDNGNGRNVEALNVENGGAVNEEDGVANGNGGSVNEEDRWWSEQP</sequence>
<gene>
    <name evidence="3" type="ORF">CEPIT_LOCUS41812</name>
</gene>
<keyword evidence="4" id="KW-1185">Reference proteome</keyword>
<dbReference type="EMBL" id="CAMAPF010001071">
    <property type="protein sequence ID" value="CAH9144915.1"/>
    <property type="molecule type" value="Genomic_DNA"/>
</dbReference>
<proteinExistence type="predicted"/>
<dbReference type="Proteomes" id="UP001152523">
    <property type="component" value="Unassembled WGS sequence"/>
</dbReference>
<feature type="transmembrane region" description="Helical" evidence="2">
    <location>
        <begin position="55"/>
        <end position="74"/>
    </location>
</feature>
<protein>
    <submittedName>
        <fullName evidence="3">Uncharacterized protein</fullName>
    </submittedName>
</protein>
<feature type="compositionally biased region" description="Basic and acidic residues" evidence="1">
    <location>
        <begin position="143"/>
        <end position="152"/>
    </location>
</feature>
<evidence type="ECO:0000256" key="2">
    <source>
        <dbReference type="SAM" id="Phobius"/>
    </source>
</evidence>
<keyword evidence="2" id="KW-1133">Transmembrane helix</keyword>
<comment type="caution">
    <text evidence="3">The sequence shown here is derived from an EMBL/GenBank/DDBJ whole genome shotgun (WGS) entry which is preliminary data.</text>
</comment>
<accession>A0AAV0GAU5</accession>
<feature type="transmembrane region" description="Helical" evidence="2">
    <location>
        <begin position="12"/>
        <end position="35"/>
    </location>
</feature>